<dbReference type="SUPFAM" id="SSF57903">
    <property type="entry name" value="FYVE/PHD zinc finger"/>
    <property type="match status" value="1"/>
</dbReference>
<keyword evidence="7" id="KW-1185">Reference proteome</keyword>
<feature type="domain" description="FYVE-type" evidence="6">
    <location>
        <begin position="720"/>
        <end position="778"/>
    </location>
</feature>
<feature type="compositionally biased region" description="Polar residues" evidence="5">
    <location>
        <begin position="304"/>
        <end position="314"/>
    </location>
</feature>
<feature type="region of interest" description="Disordered" evidence="5">
    <location>
        <begin position="449"/>
        <end position="483"/>
    </location>
</feature>
<evidence type="ECO:0000259" key="6">
    <source>
        <dbReference type="PROSITE" id="PS50178"/>
    </source>
</evidence>
<evidence type="ECO:0000256" key="5">
    <source>
        <dbReference type="SAM" id="MobiDB-lite"/>
    </source>
</evidence>
<dbReference type="Pfam" id="PF11979">
    <property type="entry name" value="SARA_C"/>
    <property type="match status" value="1"/>
</dbReference>
<dbReference type="PANTHER" id="PTHR46319:SF1">
    <property type="entry name" value="ZINC FINGER FYVE DOMAIN-CONTAINING PROTEIN 16"/>
    <property type="match status" value="1"/>
</dbReference>
<feature type="region of interest" description="Disordered" evidence="5">
    <location>
        <begin position="391"/>
        <end position="421"/>
    </location>
</feature>
<keyword evidence="2 4" id="KW-0863">Zinc-finger</keyword>
<proteinExistence type="predicted"/>
<evidence type="ECO:0000313" key="8">
    <source>
        <dbReference type="RefSeq" id="XP_013996128.2"/>
    </source>
</evidence>
<dbReference type="PROSITE" id="PS50178">
    <property type="entry name" value="ZF_FYVE"/>
    <property type="match status" value="1"/>
</dbReference>
<keyword evidence="1" id="KW-0479">Metal-binding</keyword>
<feature type="region of interest" description="Disordered" evidence="5">
    <location>
        <begin position="677"/>
        <end position="715"/>
    </location>
</feature>
<accession>A0A1S3LYZ1</accession>
<evidence type="ECO:0000256" key="2">
    <source>
        <dbReference type="ARBA" id="ARBA00022771"/>
    </source>
</evidence>
<organism evidence="7 8">
    <name type="scientific">Salmo salar</name>
    <name type="common">Atlantic salmon</name>
    <dbReference type="NCBI Taxonomy" id="8030"/>
    <lineage>
        <taxon>Eukaryota</taxon>
        <taxon>Metazoa</taxon>
        <taxon>Chordata</taxon>
        <taxon>Craniata</taxon>
        <taxon>Vertebrata</taxon>
        <taxon>Euteleostomi</taxon>
        <taxon>Actinopterygii</taxon>
        <taxon>Neopterygii</taxon>
        <taxon>Teleostei</taxon>
        <taxon>Protacanthopterygii</taxon>
        <taxon>Salmoniformes</taxon>
        <taxon>Salmonidae</taxon>
        <taxon>Salmoninae</taxon>
        <taxon>Salmo</taxon>
    </lineage>
</organism>
<dbReference type="InterPro" id="IPR037145">
    <property type="entry name" value="SARA_Smad-bd_sf"/>
</dbReference>
<feature type="region of interest" description="Disordered" evidence="5">
    <location>
        <begin position="498"/>
        <end position="526"/>
    </location>
</feature>
<dbReference type="Pfam" id="PF11409">
    <property type="entry name" value="SARA"/>
    <property type="match status" value="1"/>
</dbReference>
<feature type="compositionally biased region" description="Polar residues" evidence="5">
    <location>
        <begin position="409"/>
        <end position="421"/>
    </location>
</feature>
<dbReference type="Gene3D" id="4.10.720.10">
    <property type="entry name" value="Smad anchor for receptor activation, Smad-binding domain"/>
    <property type="match status" value="1"/>
</dbReference>
<feature type="region of interest" description="Disordered" evidence="5">
    <location>
        <begin position="257"/>
        <end position="333"/>
    </location>
</feature>
<dbReference type="Pfam" id="PF01363">
    <property type="entry name" value="FYVE"/>
    <property type="match status" value="1"/>
</dbReference>
<dbReference type="GO" id="GO:0016197">
    <property type="term" value="P:endosomal transport"/>
    <property type="evidence" value="ECO:0007669"/>
    <property type="project" value="TreeGrafter"/>
</dbReference>
<name>A0A1S3LYZ1_SALSA</name>
<gene>
    <name evidence="8" type="primary">LOC106569324</name>
</gene>
<dbReference type="GO" id="GO:0008270">
    <property type="term" value="F:zinc ion binding"/>
    <property type="evidence" value="ECO:0007669"/>
    <property type="project" value="UniProtKB-KW"/>
</dbReference>
<protein>
    <submittedName>
        <fullName evidence="8">Zinc finger FYVE domain-containing protein 16 isoform X2</fullName>
    </submittedName>
</protein>
<dbReference type="GO" id="GO:0031901">
    <property type="term" value="C:early endosome membrane"/>
    <property type="evidence" value="ECO:0007669"/>
    <property type="project" value="TreeGrafter"/>
</dbReference>
<dbReference type="InterPro" id="IPR000306">
    <property type="entry name" value="Znf_FYVE"/>
</dbReference>
<feature type="region of interest" description="Disordered" evidence="5">
    <location>
        <begin position="860"/>
        <end position="902"/>
    </location>
</feature>
<keyword evidence="3" id="KW-0862">Zinc</keyword>
<dbReference type="SMART" id="SM00064">
    <property type="entry name" value="FYVE"/>
    <property type="match status" value="1"/>
</dbReference>
<feature type="compositionally biased region" description="Basic and acidic residues" evidence="5">
    <location>
        <begin position="552"/>
        <end position="565"/>
    </location>
</feature>
<dbReference type="Proteomes" id="UP001652741">
    <property type="component" value="Chromosome ssa01"/>
</dbReference>
<evidence type="ECO:0000256" key="1">
    <source>
        <dbReference type="ARBA" id="ARBA00022723"/>
    </source>
</evidence>
<dbReference type="InterPro" id="IPR024608">
    <property type="entry name" value="SARA-like_SBD"/>
</dbReference>
<sequence length="1466" mass="156921">MDNFFKAAVCDLDKLLDDFELNTDEHIYRSVSLSPPAYPGHSLGPQGFLPETSTVPVPHSLLDLNSLHYGTAPSCPDCPSPSPGDREAKGRPLTGVDLLSSVDGRGAAKSCAPPFPKRALKPVCDLVSDTGSAHLLLRANSHDAFSELDVVERRLEEELLVDFTSPVVALPEDSIAGLGPGHGRTEGREALAGGGEGLLGLDSGGYSASLSLLDVILPAAVERAPSLRNSESGETEEERDRGGEATEVAFVNQHLKITPAHQDQASVSPVAIDTKKEDTPTCDIDIEAREEGEGSLEPSELTEAESSGSCTGQAPNPEDGSGGVAESPSTETELSLSCLPMGVSMCGALVASKNPEEAMGGGEGEAGLTETLEAESLSAFEVQEEVTLPENPETVGDCTNPDAAPENKPVQSPNTQSPETTTMPFHLAVSAPAVSQRPLKVSFSLVEKQPVPGAPQCPASSPSEPSPNPMDPPGFGFEYLPESDQARLLVTDEELDAFLRGETQGQEDHGVPDCGRPGENLQDEGFSELNGNLEERLVEEELRSCSRSLGEGLERLPSRESDRTLSAEGNVSRALSAPSQDPPSPYHTDPSTCSLSNLPPPYYGGARPKQLHCQAPRAPPAAGEDQGPSSPTDRTDTGEEVDQSPSPPSPNPAEDPSNQGVPCPGYSPPECYVSSVGYDELSEPPPYPGEPAGEGSGSSEGREAEDEEGLGCKQPPWVPDSEAPNCMNCWQKFTFTRRRHHCRACGKVYCAICCNRRCKLKYLDKEARVCVVCFETVHRTQALECMRSPPGPSPNPNVPSEYCSTIPPLQQARAAGTLNSPPPTVMVPVSVLKNPGSDGCPREQKRVWFADGILPNGEVANTTRLSVTGRRGSQESSPVTPDPPTAGSRVSPGSAAVSEGGVSAPVEVVRPPVSGPWDYSLLCGVGGCVERSPSLLPEDEEGLPPLLITTGEEEGGGDLLVEERPAPCQILLLLEEGGPRPLTFVLNANLLVNVKLVTYCSRKCWCMGSSGLQTVGQREIVFILEVLPEERALPKDLFTLYLSIYQDAQRGKYVEELGNVAFTGSFLGSKEHGGVLFYSPTFQPLEGLCLPPQPFLCGLLIQRLEVPWAKVFPLRLLLRLGAEHSVYPSTLVSVRFRETVFRETGHTIMNLLADLRNYQYSLPAVEGLRIHMEMGHSYINIPKSSFPEMLKVVNASNEHVISVGAGFSSEADSHLVCFQNKEGTYQTQANSQPGKTRTVTGASFVVFNGALKASSGFIAKSSIVEDGLMVQTPPETMEALRAALRGQTDFHIPCGKADGGELRDNVTVRWIDWSSPVNAGVTSGVDRKPLEGVHSVRMQQDTEFESDGRTIRCTEVFYWLKTPDVSLSAVLPSCSVFHREMAVASCSALTPHLSVLSASGINSLALRVSTHTDMVEYQAGSGGRLLPQRYMNELDSALIPVIHGGSARVPQTAMDMEFIFFITHTV</sequence>
<dbReference type="SMART" id="SM01421">
    <property type="entry name" value="DUF3480"/>
    <property type="match status" value="1"/>
</dbReference>
<dbReference type="CDD" id="cd15729">
    <property type="entry name" value="FYVE_endofin"/>
    <property type="match status" value="1"/>
</dbReference>
<dbReference type="Gene3D" id="3.30.500.40">
    <property type="match status" value="1"/>
</dbReference>
<dbReference type="Gene3D" id="3.30.40.10">
    <property type="entry name" value="Zinc/RING finger domain, C3HC4 (zinc finger)"/>
    <property type="match status" value="1"/>
</dbReference>
<dbReference type="GeneID" id="106569324"/>
<dbReference type="RefSeq" id="XP_013996128.2">
    <property type="nucleotide sequence ID" value="XM_014140653.2"/>
</dbReference>
<dbReference type="InterPro" id="IPR017455">
    <property type="entry name" value="Znf_FYVE-rel"/>
</dbReference>
<feature type="region of interest" description="Disordered" evidence="5">
    <location>
        <begin position="546"/>
        <end position="661"/>
    </location>
</feature>
<dbReference type="Gene3D" id="3.30.1360.220">
    <property type="entry name" value="Domain of unknown function (DUF3480), N-terminal subdomain"/>
    <property type="match status" value="1"/>
</dbReference>
<dbReference type="InterPro" id="IPR013083">
    <property type="entry name" value="Znf_RING/FYVE/PHD"/>
</dbReference>
<dbReference type="PANTHER" id="PTHR46319">
    <property type="entry name" value="ZINC FINGER FYVE DOMAIN-CONTAINING PROTEIN"/>
    <property type="match status" value="1"/>
</dbReference>
<reference evidence="8" key="1">
    <citation type="submission" date="2025-08" db="UniProtKB">
        <authorList>
            <consortium name="RefSeq"/>
        </authorList>
    </citation>
    <scope>IDENTIFICATION</scope>
</reference>
<evidence type="ECO:0000256" key="4">
    <source>
        <dbReference type="PROSITE-ProRule" id="PRU00091"/>
    </source>
</evidence>
<dbReference type="InterPro" id="IPR022557">
    <property type="entry name" value="SARA-like_C"/>
</dbReference>
<dbReference type="SMART" id="SM01422">
    <property type="entry name" value="SARA"/>
    <property type="match status" value="1"/>
</dbReference>
<evidence type="ECO:0000313" key="7">
    <source>
        <dbReference type="Proteomes" id="UP001652741"/>
    </source>
</evidence>
<dbReference type="InterPro" id="IPR011011">
    <property type="entry name" value="Znf_FYVE_PHD"/>
</dbReference>
<evidence type="ECO:0000256" key="3">
    <source>
        <dbReference type="ARBA" id="ARBA00022833"/>
    </source>
</evidence>